<evidence type="ECO:0000256" key="4">
    <source>
        <dbReference type="ARBA" id="ARBA00048098"/>
    </source>
</evidence>
<dbReference type="NCBIfam" id="TIGR00231">
    <property type="entry name" value="small_GTP"/>
    <property type="match status" value="1"/>
</dbReference>
<dbReference type="SMART" id="SM00173">
    <property type="entry name" value="RAS"/>
    <property type="match status" value="1"/>
</dbReference>
<keyword evidence="3" id="KW-0378">Hydrolase</keyword>
<name>E1CB53_TETTH</name>
<sequence>MREMGPFRSSVLDSSTNKDDILNIVLLGEGSAGKTTMTVRVKEGRFIEQYDPTLYDVHKFKMSVDGQDEHVEIQDTAGQEVFYDSVIDEFIRKANGIVFMYQITSQHSLQELEEKYIQKVRLIKKDMFHAVIVGNKKDLESYREVSFEEGKQVADKYNIPFYEISLKKEDQIALQIFQDLVRKMKPKKAVIPLKQTQSQNWCNKTCQIF</sequence>
<dbReference type="InterPro" id="IPR001806">
    <property type="entry name" value="Small_GTPase"/>
</dbReference>
<reference evidence="5" key="1">
    <citation type="journal article" date="2010" name="J. Eukaryot. Microbiol.">
        <title>Marked amplification and diversification of products of ras genes from rat brain, Rab GTPases, in the ciliates Tetrahymena thermophila and Paramecium tetraurelia.</title>
        <authorList>
            <person name="Saito-Nakano Y."/>
            <person name="Nakahara T."/>
            <person name="Nakano K."/>
            <person name="Nozaki T."/>
            <person name="Numata O."/>
        </authorList>
    </citation>
    <scope>NUCLEOTIDE SEQUENCE</scope>
</reference>
<comment type="similarity">
    <text evidence="1">Belongs to the small GTPase superfamily. Ras family.</text>
</comment>
<dbReference type="PROSITE" id="PS51421">
    <property type="entry name" value="RAS"/>
    <property type="match status" value="1"/>
</dbReference>
<dbReference type="GO" id="GO:0003925">
    <property type="term" value="F:G protein activity"/>
    <property type="evidence" value="ECO:0007669"/>
    <property type="project" value="UniProtKB-EC"/>
</dbReference>
<proteinExistence type="evidence at transcript level"/>
<comment type="catalytic activity">
    <reaction evidence="4">
        <text>GTP + H2O = GDP + phosphate + H(+)</text>
        <dbReference type="Rhea" id="RHEA:19669"/>
        <dbReference type="ChEBI" id="CHEBI:15377"/>
        <dbReference type="ChEBI" id="CHEBI:15378"/>
        <dbReference type="ChEBI" id="CHEBI:37565"/>
        <dbReference type="ChEBI" id="CHEBI:43474"/>
        <dbReference type="ChEBI" id="CHEBI:58189"/>
        <dbReference type="EC" id="3.6.5.2"/>
    </reaction>
</comment>
<dbReference type="EC" id="3.6.5.2" evidence="2"/>
<dbReference type="Pfam" id="PF00071">
    <property type="entry name" value="Ras"/>
    <property type="match status" value="1"/>
</dbReference>
<gene>
    <name evidence="5" type="primary">RABX28</name>
</gene>
<dbReference type="SUPFAM" id="SSF52540">
    <property type="entry name" value="P-loop containing nucleoside triphosphate hydrolases"/>
    <property type="match status" value="1"/>
</dbReference>
<evidence type="ECO:0000256" key="3">
    <source>
        <dbReference type="ARBA" id="ARBA00022801"/>
    </source>
</evidence>
<evidence type="ECO:0000256" key="1">
    <source>
        <dbReference type="ARBA" id="ARBA00008344"/>
    </source>
</evidence>
<accession>E1CB53</accession>
<dbReference type="InterPro" id="IPR027417">
    <property type="entry name" value="P-loop_NTPase"/>
</dbReference>
<dbReference type="AlphaFoldDB" id="E1CB53"/>
<organism evidence="5">
    <name type="scientific">Tetrahymena thermophila</name>
    <dbReference type="NCBI Taxonomy" id="5911"/>
    <lineage>
        <taxon>Eukaryota</taxon>
        <taxon>Sar</taxon>
        <taxon>Alveolata</taxon>
        <taxon>Ciliophora</taxon>
        <taxon>Intramacronucleata</taxon>
        <taxon>Oligohymenophorea</taxon>
        <taxon>Hymenostomatida</taxon>
        <taxon>Tetrahymenina</taxon>
        <taxon>Tetrahymenidae</taxon>
        <taxon>Tetrahymena</taxon>
    </lineage>
</organism>
<dbReference type="FunFam" id="3.40.50.300:FF:001447">
    <property type="entry name" value="Ras-related protein Rab-1B"/>
    <property type="match status" value="1"/>
</dbReference>
<dbReference type="GO" id="GO:0005525">
    <property type="term" value="F:GTP binding"/>
    <property type="evidence" value="ECO:0007669"/>
    <property type="project" value="InterPro"/>
</dbReference>
<dbReference type="PROSITE" id="PS51419">
    <property type="entry name" value="RAB"/>
    <property type="match status" value="1"/>
</dbReference>
<dbReference type="PANTHER" id="PTHR45704">
    <property type="entry name" value="RAS-LIKE FAMILY MEMBER 11"/>
    <property type="match status" value="1"/>
</dbReference>
<protein>
    <recommendedName>
        <fullName evidence="2">small monomeric GTPase</fullName>
        <ecNumber evidence="2">3.6.5.2</ecNumber>
    </recommendedName>
</protein>
<dbReference type="EMBL" id="AB365963">
    <property type="protein sequence ID" value="BAJ21343.1"/>
    <property type="molecule type" value="mRNA"/>
</dbReference>
<dbReference type="SMART" id="SM00175">
    <property type="entry name" value="RAB"/>
    <property type="match status" value="1"/>
</dbReference>
<evidence type="ECO:0000313" key="5">
    <source>
        <dbReference type="EMBL" id="BAJ21343.1"/>
    </source>
</evidence>
<dbReference type="InterPro" id="IPR051065">
    <property type="entry name" value="Ras-related_GTPase"/>
</dbReference>
<dbReference type="Gene3D" id="3.40.50.300">
    <property type="entry name" value="P-loop containing nucleotide triphosphate hydrolases"/>
    <property type="match status" value="1"/>
</dbReference>
<dbReference type="PRINTS" id="PR00449">
    <property type="entry name" value="RASTRNSFRMNG"/>
</dbReference>
<dbReference type="InterPro" id="IPR005225">
    <property type="entry name" value="Small_GTP-bd"/>
</dbReference>
<evidence type="ECO:0000256" key="2">
    <source>
        <dbReference type="ARBA" id="ARBA00011984"/>
    </source>
</evidence>
<dbReference type="SMART" id="SM00174">
    <property type="entry name" value="RHO"/>
    <property type="match status" value="1"/>
</dbReference>
<dbReference type="OMA" id="DRRKACC"/>